<evidence type="ECO:0000313" key="7">
    <source>
        <dbReference type="Proteomes" id="UP000282438"/>
    </source>
</evidence>
<evidence type="ECO:0000256" key="3">
    <source>
        <dbReference type="ARBA" id="ARBA00022729"/>
    </source>
</evidence>
<dbReference type="CDD" id="cd13403">
    <property type="entry name" value="MLTF-like"/>
    <property type="match status" value="1"/>
</dbReference>
<keyword evidence="4" id="KW-0998">Cell outer membrane</keyword>
<dbReference type="SUPFAM" id="SSF53850">
    <property type="entry name" value="Periplasmic binding protein-like II"/>
    <property type="match status" value="1"/>
</dbReference>
<dbReference type="KEGG" id="iod:EJO50_15850"/>
<dbReference type="SMART" id="SM00062">
    <property type="entry name" value="PBPb"/>
    <property type="match status" value="1"/>
</dbReference>
<dbReference type="AlphaFoldDB" id="A0A3S8ZWI0"/>
<dbReference type="Proteomes" id="UP000282438">
    <property type="component" value="Chromosome"/>
</dbReference>
<dbReference type="PANTHER" id="PTHR35936:SF32">
    <property type="entry name" value="MEMBRANE-BOUND LYTIC MUREIN TRANSGLYCOSYLASE F"/>
    <property type="match status" value="1"/>
</dbReference>
<dbReference type="PROSITE" id="PS51257">
    <property type="entry name" value="PROKAR_LIPOPROTEIN"/>
    <property type="match status" value="1"/>
</dbReference>
<proteinExistence type="inferred from homology"/>
<comment type="subcellular location">
    <subcellularLocation>
        <location evidence="1">Cell outer membrane</location>
        <topology evidence="1">Peripheral membrane protein</topology>
    </subcellularLocation>
</comment>
<organism evidence="6 7">
    <name type="scientific">Iodobacter ciconiae</name>
    <dbReference type="NCBI Taxonomy" id="2496266"/>
    <lineage>
        <taxon>Bacteria</taxon>
        <taxon>Pseudomonadati</taxon>
        <taxon>Pseudomonadota</taxon>
        <taxon>Betaproteobacteria</taxon>
        <taxon>Neisseriales</taxon>
        <taxon>Chitinibacteraceae</taxon>
        <taxon>Iodobacter</taxon>
    </lineage>
</organism>
<dbReference type="Pfam" id="PF00497">
    <property type="entry name" value="SBP_bac_3"/>
    <property type="match status" value="1"/>
</dbReference>
<keyword evidence="7" id="KW-1185">Reference proteome</keyword>
<dbReference type="OrthoDB" id="9815002at2"/>
<dbReference type="InterPro" id="IPR001638">
    <property type="entry name" value="Solute-binding_3/MltF_N"/>
</dbReference>
<gene>
    <name evidence="6" type="primary">mltF</name>
    <name evidence="6" type="ORF">EJO50_15850</name>
</gene>
<keyword evidence="3" id="KW-0732">Signal</keyword>
<accession>A0A3S8ZWI0</accession>
<dbReference type="InterPro" id="IPR023346">
    <property type="entry name" value="Lysozyme-like_dom_sf"/>
</dbReference>
<dbReference type="GO" id="GO:0008933">
    <property type="term" value="F:peptidoglycan lytic transglycosylase activity"/>
    <property type="evidence" value="ECO:0007669"/>
    <property type="project" value="InterPro"/>
</dbReference>
<feature type="domain" description="Solute-binding protein family 3/N-terminal" evidence="5">
    <location>
        <begin position="45"/>
        <end position="267"/>
    </location>
</feature>
<reference evidence="6 7" key="1">
    <citation type="submission" date="2018-12" db="EMBL/GenBank/DDBJ databases">
        <title>Complete genome sequence of Iodobacter sp. H11R3.</title>
        <authorList>
            <person name="Bae J.-W."/>
        </authorList>
    </citation>
    <scope>NUCLEOTIDE SEQUENCE [LARGE SCALE GENOMIC DNA]</scope>
    <source>
        <strain evidence="6 7">H11R3</strain>
    </source>
</reference>
<dbReference type="CDD" id="cd01009">
    <property type="entry name" value="PBP2_YfhD_N"/>
    <property type="match status" value="1"/>
</dbReference>
<dbReference type="SUPFAM" id="SSF53955">
    <property type="entry name" value="Lysozyme-like"/>
    <property type="match status" value="1"/>
</dbReference>
<comment type="similarity">
    <text evidence="2">Belongs to the transglycosylase Slt family.</text>
</comment>
<dbReference type="PANTHER" id="PTHR35936">
    <property type="entry name" value="MEMBRANE-BOUND LYTIC MUREIN TRANSGLYCOSYLASE F"/>
    <property type="match status" value="1"/>
</dbReference>
<dbReference type="Pfam" id="PF01464">
    <property type="entry name" value="SLT"/>
    <property type="match status" value="1"/>
</dbReference>
<evidence type="ECO:0000256" key="4">
    <source>
        <dbReference type="ARBA" id="ARBA00023237"/>
    </source>
</evidence>
<dbReference type="GO" id="GO:0000270">
    <property type="term" value="P:peptidoglycan metabolic process"/>
    <property type="evidence" value="ECO:0007669"/>
    <property type="project" value="InterPro"/>
</dbReference>
<sequence length="495" mass="54889">MRPVSTNGMRMKHWLMALATVVLTGCGDMPEQSSNRVLPWAESQELVVLVQNGPTTLYVDAEGNYAGLEYDLVTRFAVANGLKVRFIVTSSHAELLSRLKGNEAHFAVGVQKGFESEGLAFGPAYQSIEPVLIYPSNKTAASVLAELSAGKASISTLPQYVMALNKLKVDKPNLTWQTVEDGDSEDLIERVANGLLSYAMVDSHAAEVAQNYFPKVAISRDMGSVQQLAWAAPEGDSELFTLFEGYFSKMAQNGEMRSLLDRYYGHVNRLGQVDAIAFLDKRKVILPRYKKWFKEAETKTGLDWRLVAALSYQESMWDPEAVSMSGVRGMMMLTNDTAERLGVNRLDPYQSIQGGARYIQTMKDSLAENITEPDRTWLALAAYNVGLGHLLDARALAVKLGKNPDSWVDVKTTLPLLRNPQYFKSAKYGYARGGEPVIFVERLRTYYDILVRFESPVQSTVPALSENIVVQNPSNLPLNINNRVLAAKQVRTAAL</sequence>
<dbReference type="Gene3D" id="1.10.530.10">
    <property type="match status" value="1"/>
</dbReference>
<dbReference type="PROSITE" id="PS00922">
    <property type="entry name" value="TRANSGLYCOSYLASE"/>
    <property type="match status" value="1"/>
</dbReference>
<evidence type="ECO:0000256" key="2">
    <source>
        <dbReference type="ARBA" id="ARBA00007734"/>
    </source>
</evidence>
<name>A0A3S8ZWI0_9NEIS</name>
<protein>
    <submittedName>
        <fullName evidence="6">Membrane-bound lytic murein transglycosylase MltF</fullName>
    </submittedName>
</protein>
<dbReference type="GO" id="GO:0009279">
    <property type="term" value="C:cell outer membrane"/>
    <property type="evidence" value="ECO:0007669"/>
    <property type="project" value="UniProtKB-SubCell"/>
</dbReference>
<evidence type="ECO:0000259" key="5">
    <source>
        <dbReference type="SMART" id="SM00062"/>
    </source>
</evidence>
<evidence type="ECO:0000313" key="6">
    <source>
        <dbReference type="EMBL" id="AZN37808.1"/>
    </source>
</evidence>
<dbReference type="InterPro" id="IPR008258">
    <property type="entry name" value="Transglycosylase_SLT_dom_1"/>
</dbReference>
<dbReference type="EMBL" id="CP034433">
    <property type="protein sequence ID" value="AZN37808.1"/>
    <property type="molecule type" value="Genomic_DNA"/>
</dbReference>
<dbReference type="Gene3D" id="3.40.190.10">
    <property type="entry name" value="Periplasmic binding protein-like II"/>
    <property type="match status" value="2"/>
</dbReference>
<evidence type="ECO:0000256" key="1">
    <source>
        <dbReference type="ARBA" id="ARBA00004339"/>
    </source>
</evidence>
<keyword evidence="4" id="KW-0472">Membrane</keyword>
<dbReference type="NCBIfam" id="NF008112">
    <property type="entry name" value="PRK10859.1"/>
    <property type="match status" value="1"/>
</dbReference>
<dbReference type="InterPro" id="IPR000189">
    <property type="entry name" value="Transglyc_AS"/>
</dbReference>